<proteinExistence type="predicted"/>
<protein>
    <recommendedName>
        <fullName evidence="5">4Fe-4S ferredoxin-type domain-containing protein</fullName>
    </recommendedName>
</protein>
<organism evidence="3 4">
    <name type="scientific">Zymoseptoria tritici (strain ST99CH_3D7)</name>
    <dbReference type="NCBI Taxonomy" id="1276538"/>
    <lineage>
        <taxon>Eukaryota</taxon>
        <taxon>Fungi</taxon>
        <taxon>Dikarya</taxon>
        <taxon>Ascomycota</taxon>
        <taxon>Pezizomycotina</taxon>
        <taxon>Dothideomycetes</taxon>
        <taxon>Dothideomycetidae</taxon>
        <taxon>Mycosphaerellales</taxon>
        <taxon>Mycosphaerellaceae</taxon>
        <taxon>Zymoseptoria</taxon>
    </lineage>
</organism>
<dbReference type="Proteomes" id="UP000215127">
    <property type="component" value="Chromosome 12"/>
</dbReference>
<feature type="compositionally biased region" description="Basic and acidic residues" evidence="1">
    <location>
        <begin position="53"/>
        <end position="77"/>
    </location>
</feature>
<dbReference type="EMBL" id="LT853703">
    <property type="protein sequence ID" value="SMQ55705.1"/>
    <property type="molecule type" value="Genomic_DNA"/>
</dbReference>
<gene>
    <name evidence="3" type="ORF">ZT3D7_G10860</name>
</gene>
<keyword evidence="4" id="KW-1185">Reference proteome</keyword>
<feature type="signal peptide" evidence="2">
    <location>
        <begin position="1"/>
        <end position="23"/>
    </location>
</feature>
<evidence type="ECO:0000313" key="4">
    <source>
        <dbReference type="Proteomes" id="UP000215127"/>
    </source>
</evidence>
<name>A0A1X7S7U0_ZYMT9</name>
<evidence type="ECO:0000256" key="1">
    <source>
        <dbReference type="SAM" id="MobiDB-lite"/>
    </source>
</evidence>
<feature type="chain" id="PRO_5012688359" description="4Fe-4S ferredoxin-type domain-containing protein" evidence="2">
    <location>
        <begin position="24"/>
        <end position="77"/>
    </location>
</feature>
<evidence type="ECO:0000256" key="2">
    <source>
        <dbReference type="SAM" id="SignalP"/>
    </source>
</evidence>
<accession>A0A1X7S7U0</accession>
<keyword evidence="2" id="KW-0732">Signal</keyword>
<sequence length="77" mass="8407">MRFSTSPLKFLAIVVGLCAIVKGCDMDECEECASDCVDKSTNVRSTAIARTPAEPDRRAGTISSDKDGRLERRRAID</sequence>
<dbReference type="AlphaFoldDB" id="A0A1X7S7U0"/>
<evidence type="ECO:0000313" key="3">
    <source>
        <dbReference type="EMBL" id="SMQ55705.1"/>
    </source>
</evidence>
<feature type="region of interest" description="Disordered" evidence="1">
    <location>
        <begin position="47"/>
        <end position="77"/>
    </location>
</feature>
<evidence type="ECO:0008006" key="5">
    <source>
        <dbReference type="Google" id="ProtNLM"/>
    </source>
</evidence>
<reference evidence="3 4" key="1">
    <citation type="submission" date="2016-06" db="EMBL/GenBank/DDBJ databases">
        <authorList>
            <person name="Kjaerup R.B."/>
            <person name="Dalgaard T.S."/>
            <person name="Juul-Madsen H.R."/>
        </authorList>
    </citation>
    <scope>NUCLEOTIDE SEQUENCE [LARGE SCALE GENOMIC DNA]</scope>
</reference>